<organism evidence="2 3">
    <name type="scientific">Lentinus brumalis</name>
    <dbReference type="NCBI Taxonomy" id="2498619"/>
    <lineage>
        <taxon>Eukaryota</taxon>
        <taxon>Fungi</taxon>
        <taxon>Dikarya</taxon>
        <taxon>Basidiomycota</taxon>
        <taxon>Agaricomycotina</taxon>
        <taxon>Agaricomycetes</taxon>
        <taxon>Polyporales</taxon>
        <taxon>Polyporaceae</taxon>
        <taxon>Lentinus</taxon>
    </lineage>
</organism>
<evidence type="ECO:0000256" key="1">
    <source>
        <dbReference type="SAM" id="MobiDB-lite"/>
    </source>
</evidence>
<reference evidence="2 3" key="1">
    <citation type="journal article" date="2018" name="Biotechnol. Biofuels">
        <title>Integrative visual omics of the white-rot fungus Polyporus brumalis exposes the biotechnological potential of its oxidative enzymes for delignifying raw plant biomass.</title>
        <authorList>
            <person name="Miyauchi S."/>
            <person name="Rancon A."/>
            <person name="Drula E."/>
            <person name="Hage H."/>
            <person name="Chaduli D."/>
            <person name="Favel A."/>
            <person name="Grisel S."/>
            <person name="Henrissat B."/>
            <person name="Herpoel-Gimbert I."/>
            <person name="Ruiz-Duenas F.J."/>
            <person name="Chevret D."/>
            <person name="Hainaut M."/>
            <person name="Lin J."/>
            <person name="Wang M."/>
            <person name="Pangilinan J."/>
            <person name="Lipzen A."/>
            <person name="Lesage-Meessen L."/>
            <person name="Navarro D."/>
            <person name="Riley R."/>
            <person name="Grigoriev I.V."/>
            <person name="Zhou S."/>
            <person name="Raouche S."/>
            <person name="Rosso M.N."/>
        </authorList>
    </citation>
    <scope>NUCLEOTIDE SEQUENCE [LARGE SCALE GENOMIC DNA]</scope>
    <source>
        <strain evidence="2 3">BRFM 1820</strain>
    </source>
</reference>
<keyword evidence="3" id="KW-1185">Reference proteome</keyword>
<dbReference type="Proteomes" id="UP000256964">
    <property type="component" value="Unassembled WGS sequence"/>
</dbReference>
<sequence>MHLVLLPLAHVPVPPTVQVSALAPSFLIDDRESLQFRRPGSGLNLDFIPKRARLPHTSDALLIRNVRRLGCVWVTMYLRVLRGLPDMISTVPDPSSVRCSFVRSSPPLPLS</sequence>
<name>A0A371DEC8_9APHY</name>
<dbReference type="EMBL" id="KZ857397">
    <property type="protein sequence ID" value="RDX50870.1"/>
    <property type="molecule type" value="Genomic_DNA"/>
</dbReference>
<feature type="region of interest" description="Disordered" evidence="1">
    <location>
        <begin position="92"/>
        <end position="111"/>
    </location>
</feature>
<proteinExistence type="predicted"/>
<evidence type="ECO:0000313" key="3">
    <source>
        <dbReference type="Proteomes" id="UP000256964"/>
    </source>
</evidence>
<gene>
    <name evidence="2" type="ORF">OH76DRAFT_1402087</name>
</gene>
<protein>
    <submittedName>
        <fullName evidence="2">Uncharacterized protein</fullName>
    </submittedName>
</protein>
<evidence type="ECO:0000313" key="2">
    <source>
        <dbReference type="EMBL" id="RDX50870.1"/>
    </source>
</evidence>
<dbReference type="AlphaFoldDB" id="A0A371DEC8"/>
<accession>A0A371DEC8</accession>